<dbReference type="SUPFAM" id="SSF53335">
    <property type="entry name" value="S-adenosyl-L-methionine-dependent methyltransferases"/>
    <property type="match status" value="1"/>
</dbReference>
<dbReference type="RefSeq" id="WP_002771427.1">
    <property type="nucleotide sequence ID" value="NZ_JH597773.1"/>
</dbReference>
<keyword evidence="1" id="KW-0489">Methyltransferase</keyword>
<keyword evidence="1" id="KW-0808">Transferase</keyword>
<organism evidence="1 2">
    <name type="scientific">Leptonema illini DSM 21528</name>
    <dbReference type="NCBI Taxonomy" id="929563"/>
    <lineage>
        <taxon>Bacteria</taxon>
        <taxon>Pseudomonadati</taxon>
        <taxon>Spirochaetota</taxon>
        <taxon>Spirochaetia</taxon>
        <taxon>Leptospirales</taxon>
        <taxon>Leptospiraceae</taxon>
        <taxon>Leptonema</taxon>
    </lineage>
</organism>
<proteinExistence type="predicted"/>
<evidence type="ECO:0000313" key="2">
    <source>
        <dbReference type="Proteomes" id="UP000005737"/>
    </source>
</evidence>
<dbReference type="Gene3D" id="3.40.50.150">
    <property type="entry name" value="Vaccinia Virus protein VP39"/>
    <property type="match status" value="1"/>
</dbReference>
<dbReference type="STRING" id="183.GCA_002009735_00478"/>
<gene>
    <name evidence="1" type="ORF">Lepil_1476</name>
</gene>
<dbReference type="Proteomes" id="UP000005737">
    <property type="component" value="Unassembled WGS sequence"/>
</dbReference>
<dbReference type="EMBL" id="JH597773">
    <property type="protein sequence ID" value="EHQ06165.1"/>
    <property type="molecule type" value="Genomic_DNA"/>
</dbReference>
<dbReference type="Pfam" id="PF13489">
    <property type="entry name" value="Methyltransf_23"/>
    <property type="match status" value="1"/>
</dbReference>
<dbReference type="GO" id="GO:0032259">
    <property type="term" value="P:methylation"/>
    <property type="evidence" value="ECO:0007669"/>
    <property type="project" value="UniProtKB-KW"/>
</dbReference>
<evidence type="ECO:0000313" key="1">
    <source>
        <dbReference type="EMBL" id="EHQ06165.1"/>
    </source>
</evidence>
<dbReference type="HOGENOM" id="CLU_063353_0_0_12"/>
<dbReference type="GO" id="GO:0008168">
    <property type="term" value="F:methyltransferase activity"/>
    <property type="evidence" value="ECO:0007669"/>
    <property type="project" value="UniProtKB-KW"/>
</dbReference>
<accession>H2CKT1</accession>
<protein>
    <submittedName>
        <fullName evidence="1">Type 12 methyltransferase</fullName>
    </submittedName>
</protein>
<dbReference type="AlphaFoldDB" id="H2CKT1"/>
<dbReference type="InterPro" id="IPR029063">
    <property type="entry name" value="SAM-dependent_MTases_sf"/>
</dbReference>
<keyword evidence="2" id="KW-1185">Reference proteome</keyword>
<reference evidence="1 2" key="1">
    <citation type="submission" date="2011-10" db="EMBL/GenBank/DDBJ databases">
        <title>The Improved High-Quality Draft genome of Leptonema illini DSM 21528.</title>
        <authorList>
            <consortium name="US DOE Joint Genome Institute (JGI-PGF)"/>
            <person name="Lucas S."/>
            <person name="Copeland A."/>
            <person name="Lapidus A."/>
            <person name="Glavina del Rio T."/>
            <person name="Dalin E."/>
            <person name="Tice H."/>
            <person name="Bruce D."/>
            <person name="Goodwin L."/>
            <person name="Pitluck S."/>
            <person name="Peters L."/>
            <person name="Mikhailova N."/>
            <person name="Held B."/>
            <person name="Kyrpides N."/>
            <person name="Mavromatis K."/>
            <person name="Ivanova N."/>
            <person name="Markowitz V."/>
            <person name="Cheng J.-F."/>
            <person name="Hugenholtz P."/>
            <person name="Woyke T."/>
            <person name="Wu D."/>
            <person name="Gronow S."/>
            <person name="Wellnitz S."/>
            <person name="Brambilla E.-M."/>
            <person name="Klenk H.-P."/>
            <person name="Eisen J.A."/>
        </authorList>
    </citation>
    <scope>NUCLEOTIDE SEQUENCE [LARGE SCALE GENOMIC DNA]</scope>
    <source>
        <strain evidence="1 2">DSM 21528</strain>
    </source>
</reference>
<sequence>MNCPLCNGDGIPVNGPDSRRFYRCRRCALIYVDSADYLTEAKEREFYGTHQNDINDEGYRRFLSQIVAALRPYLRSGMRGLDYGCGPVKMIETLLAEEGYACTSFDPFFHPTELQGPYDFVIATEVVEHFRNTALEWQTMIELVRPGGLLAVMTELQPEDRAFSGWRYARDPTHTSFYCNETIEFLAASFDLVILFSDGKRRLVFQRRLGSVQQV</sequence>
<name>H2CKT1_9LEPT</name>